<dbReference type="GO" id="GO:0016020">
    <property type="term" value="C:membrane"/>
    <property type="evidence" value="ECO:0007669"/>
    <property type="project" value="UniProtKB-SubCell"/>
</dbReference>
<comment type="subcellular location">
    <subcellularLocation>
        <location evidence="1">Membrane</location>
        <topology evidence="1">Lipid-anchor</topology>
    </subcellularLocation>
</comment>
<feature type="domain" description="Spore germination protein N-terminal" evidence="9">
    <location>
        <begin position="27"/>
        <end position="202"/>
    </location>
</feature>
<dbReference type="Proteomes" id="UP000246635">
    <property type="component" value="Unassembled WGS sequence"/>
</dbReference>
<proteinExistence type="inferred from homology"/>
<dbReference type="InterPro" id="IPR038501">
    <property type="entry name" value="Spore_GerAC_C_sf"/>
</dbReference>
<dbReference type="PANTHER" id="PTHR35789:SF1">
    <property type="entry name" value="SPORE GERMINATION PROTEIN B3"/>
    <property type="match status" value="1"/>
</dbReference>
<dbReference type="NCBIfam" id="TIGR02887">
    <property type="entry name" value="spore_ger_x_C"/>
    <property type="match status" value="1"/>
</dbReference>
<dbReference type="PROSITE" id="PS51257">
    <property type="entry name" value="PROKAR_LIPOPROTEIN"/>
    <property type="match status" value="1"/>
</dbReference>
<evidence type="ECO:0000313" key="11">
    <source>
        <dbReference type="Proteomes" id="UP000246635"/>
    </source>
</evidence>
<keyword evidence="5" id="KW-0472">Membrane</keyword>
<keyword evidence="6" id="KW-0564">Palmitate</keyword>
<dbReference type="GO" id="GO:0009847">
    <property type="term" value="P:spore germination"/>
    <property type="evidence" value="ECO:0007669"/>
    <property type="project" value="InterPro"/>
</dbReference>
<dbReference type="InterPro" id="IPR046953">
    <property type="entry name" value="Spore_GerAC-like_C"/>
</dbReference>
<dbReference type="AlphaFoldDB" id="A0A2V2YZI6"/>
<keyword evidence="3" id="KW-0309">Germination</keyword>
<dbReference type="EMBL" id="QGTQ01000001">
    <property type="protein sequence ID" value="PWW08285.1"/>
    <property type="molecule type" value="Genomic_DNA"/>
</dbReference>
<organism evidence="10 11">
    <name type="scientific">Paenibacillus cellulosilyticus</name>
    <dbReference type="NCBI Taxonomy" id="375489"/>
    <lineage>
        <taxon>Bacteria</taxon>
        <taxon>Bacillati</taxon>
        <taxon>Bacillota</taxon>
        <taxon>Bacilli</taxon>
        <taxon>Bacillales</taxon>
        <taxon>Paenibacillaceae</taxon>
        <taxon>Paenibacillus</taxon>
    </lineage>
</organism>
<accession>A0A2V2YZI6</accession>
<evidence type="ECO:0000313" key="10">
    <source>
        <dbReference type="EMBL" id="PWW08285.1"/>
    </source>
</evidence>
<comment type="caution">
    <text evidence="10">The sequence shown here is derived from an EMBL/GenBank/DDBJ whole genome shotgun (WGS) entry which is preliminary data.</text>
</comment>
<keyword evidence="11" id="KW-1185">Reference proteome</keyword>
<reference evidence="10 11" key="1">
    <citation type="submission" date="2018-05" db="EMBL/GenBank/DDBJ databases">
        <title>Genomic Encyclopedia of Type Strains, Phase III (KMG-III): the genomes of soil and plant-associated and newly described type strains.</title>
        <authorList>
            <person name="Whitman W."/>
        </authorList>
    </citation>
    <scope>NUCLEOTIDE SEQUENCE [LARGE SCALE GENOMIC DNA]</scope>
    <source>
        <strain evidence="10 11">CECT 5696</strain>
    </source>
</reference>
<dbReference type="Pfam" id="PF25198">
    <property type="entry name" value="Spore_GerAC_N"/>
    <property type="match status" value="1"/>
</dbReference>
<keyword evidence="4" id="KW-0732">Signal</keyword>
<evidence type="ECO:0000256" key="2">
    <source>
        <dbReference type="ARBA" id="ARBA00007886"/>
    </source>
</evidence>
<keyword evidence="7" id="KW-0449">Lipoprotein</keyword>
<sequence length="413" mass="45646">MIRFVRGAVMTAALLGLSLVATGCWNRIELNELAITSATGIDWDGHNWIVSYQVLIPAAISAGVGTTGGGTPQSPVIVYSTKGKSIREAMMHSYSESPRKLFYAHNRVVILSEEVARRGFNELLDVYFRNSGPRETVSMLVTPGKARRILEQFMQLQIIPGEGMKDIITSEARNSSILPNVPVYQMAMDLTSDAKSGVLPEIFISGTEDTSTLDAFTHTTIPSKLKLGRLAIMREDHMIGWMNRKQSLGVSFLRNEVKQTTIAIPCTDEEGHSGFDTILIQQSSTKLKPKLNEGKLGYTAEVHASGTLSESDCAQNLYKTSVTQKLESSGGQQLQAIIDGAWKQGQQMKTDVFGAAEKAHRKYPKAWKQWSQDWGSVFAEAPLETKVHLRITRMGLSNKSFQYLTEQGQKKGR</sequence>
<evidence type="ECO:0000256" key="7">
    <source>
        <dbReference type="ARBA" id="ARBA00023288"/>
    </source>
</evidence>
<gene>
    <name evidence="10" type="ORF">DFQ01_1016</name>
</gene>
<protein>
    <submittedName>
        <fullName evidence="10">Spore germination protein KC</fullName>
    </submittedName>
</protein>
<evidence type="ECO:0000259" key="8">
    <source>
        <dbReference type="Pfam" id="PF05504"/>
    </source>
</evidence>
<evidence type="ECO:0000256" key="1">
    <source>
        <dbReference type="ARBA" id="ARBA00004635"/>
    </source>
</evidence>
<evidence type="ECO:0000256" key="3">
    <source>
        <dbReference type="ARBA" id="ARBA00022544"/>
    </source>
</evidence>
<dbReference type="PANTHER" id="PTHR35789">
    <property type="entry name" value="SPORE GERMINATION PROTEIN B3"/>
    <property type="match status" value="1"/>
</dbReference>
<name>A0A2V2YZI6_9BACL</name>
<evidence type="ECO:0000259" key="9">
    <source>
        <dbReference type="Pfam" id="PF25198"/>
    </source>
</evidence>
<evidence type="ECO:0000256" key="4">
    <source>
        <dbReference type="ARBA" id="ARBA00022729"/>
    </source>
</evidence>
<dbReference type="Pfam" id="PF05504">
    <property type="entry name" value="Spore_GerAC"/>
    <property type="match status" value="1"/>
</dbReference>
<feature type="domain" description="Spore germination GerAC-like C-terminal" evidence="8">
    <location>
        <begin position="230"/>
        <end position="395"/>
    </location>
</feature>
<evidence type="ECO:0000256" key="6">
    <source>
        <dbReference type="ARBA" id="ARBA00023139"/>
    </source>
</evidence>
<dbReference type="InterPro" id="IPR057336">
    <property type="entry name" value="GerAC_N"/>
</dbReference>
<dbReference type="Gene3D" id="3.30.300.210">
    <property type="entry name" value="Nutrient germinant receptor protein C, domain 3"/>
    <property type="match status" value="1"/>
</dbReference>
<dbReference type="InterPro" id="IPR008844">
    <property type="entry name" value="Spore_GerAC-like"/>
</dbReference>
<dbReference type="RefSeq" id="WP_245946459.1">
    <property type="nucleotide sequence ID" value="NZ_CP054613.1"/>
</dbReference>
<comment type="similarity">
    <text evidence="2">Belongs to the GerABKC lipoprotein family.</text>
</comment>
<evidence type="ECO:0000256" key="5">
    <source>
        <dbReference type="ARBA" id="ARBA00023136"/>
    </source>
</evidence>